<dbReference type="OrthoDB" id="5291099at2"/>
<comment type="caution">
    <text evidence="1">The sequence shown here is derived from an EMBL/GenBank/DDBJ whole genome shotgun (WGS) entry which is preliminary data.</text>
</comment>
<name>A0A4R3YJ82_9PROT</name>
<reference evidence="1 2" key="1">
    <citation type="submission" date="2019-03" db="EMBL/GenBank/DDBJ databases">
        <title>Genomic Encyclopedia of Type Strains, Phase IV (KMG-IV): sequencing the most valuable type-strain genomes for metagenomic binning, comparative biology and taxonomic classification.</title>
        <authorList>
            <person name="Goeker M."/>
        </authorList>
    </citation>
    <scope>NUCLEOTIDE SEQUENCE [LARGE SCALE GENOMIC DNA]</scope>
    <source>
        <strain evidence="1 2">DSM 100309</strain>
    </source>
</reference>
<dbReference type="Proteomes" id="UP000295367">
    <property type="component" value="Unassembled WGS sequence"/>
</dbReference>
<protein>
    <submittedName>
        <fullName evidence="1">Beta-barrel assembly machine subunit BamC</fullName>
    </submittedName>
</protein>
<dbReference type="InterPro" id="IPR042268">
    <property type="entry name" value="BamC_C"/>
</dbReference>
<dbReference type="InterPro" id="IPR010653">
    <property type="entry name" value="NlpB/DapX"/>
</dbReference>
<gene>
    <name evidence="1" type="ORF">EDC63_101737</name>
</gene>
<dbReference type="RefSeq" id="WP_124947347.1">
    <property type="nucleotide sequence ID" value="NZ_BHVT01000073.1"/>
</dbReference>
<sequence length="384" mass="43024">MKSKKGYKQFGTLALLTAAMLSGCGSLPFMDSKKIDYKSAGKLPSLEIPPDLTVPGTDDRFVVPDLATKGSATLSEYNQERAGKAPQAGATDLLPSQKTVKFERAGSQRWLVVNESPEKVWPIVKDFWQENGFIINLERREAGIMETDWAENRAKIPQDAIRNILGKVLDSLYSTPERDKFRTRLERGKDNGTTEIYVSHRGMYEVIKGGDGGTETLWEPRPADPELEAEMLGRLMVRFGVEQERAKTILTASTIEKRADLSKVADGSSRLQLNDRFDRAWRRVGLALDRVGFTVEDRDRAKGLYYVRYVDPEIDGNKGEKGFLSKLAFWRSSGSDKEEQKIQYRVSVKESADGSLVQVLGKDGNIDRSATAGKILNMLYEQLK</sequence>
<dbReference type="EMBL" id="SMCO01000001">
    <property type="protein sequence ID" value="TCV90763.1"/>
    <property type="molecule type" value="Genomic_DNA"/>
</dbReference>
<dbReference type="PROSITE" id="PS51257">
    <property type="entry name" value="PROKAR_LIPOPROTEIN"/>
    <property type="match status" value="1"/>
</dbReference>
<evidence type="ECO:0000313" key="2">
    <source>
        <dbReference type="Proteomes" id="UP000295367"/>
    </source>
</evidence>
<keyword evidence="2" id="KW-1185">Reference proteome</keyword>
<proteinExistence type="predicted"/>
<evidence type="ECO:0000313" key="1">
    <source>
        <dbReference type="EMBL" id="TCV90763.1"/>
    </source>
</evidence>
<dbReference type="AlphaFoldDB" id="A0A4R3YJ82"/>
<dbReference type="Gene3D" id="3.30.310.170">
    <property type="entry name" value="Outer membrane protein assembly factor BamC"/>
    <property type="match status" value="1"/>
</dbReference>
<dbReference type="Pfam" id="PF06804">
    <property type="entry name" value="Lipoprotein_18"/>
    <property type="match status" value="1"/>
</dbReference>
<accession>A0A4R3YJ82</accession>
<organism evidence="1 2">
    <name type="scientific">Sulfurirhabdus autotrophica</name>
    <dbReference type="NCBI Taxonomy" id="1706046"/>
    <lineage>
        <taxon>Bacteria</taxon>
        <taxon>Pseudomonadati</taxon>
        <taxon>Pseudomonadota</taxon>
        <taxon>Betaproteobacteria</taxon>
        <taxon>Nitrosomonadales</taxon>
        <taxon>Sulfuricellaceae</taxon>
        <taxon>Sulfurirhabdus</taxon>
    </lineage>
</organism>